<accession>A0ABN1WE81</accession>
<protein>
    <recommendedName>
        <fullName evidence="4">Peptidase inhibitor family I36</fullName>
    </recommendedName>
</protein>
<dbReference type="PROSITE" id="PS51257">
    <property type="entry name" value="PROKAR_LIPOPROTEIN"/>
    <property type="match status" value="1"/>
</dbReference>
<evidence type="ECO:0008006" key="4">
    <source>
        <dbReference type="Google" id="ProtNLM"/>
    </source>
</evidence>
<evidence type="ECO:0000313" key="2">
    <source>
        <dbReference type="EMBL" id="GAA1243811.1"/>
    </source>
</evidence>
<reference evidence="2 3" key="1">
    <citation type="journal article" date="2019" name="Int. J. Syst. Evol. Microbiol.">
        <title>The Global Catalogue of Microorganisms (GCM) 10K type strain sequencing project: providing services to taxonomists for standard genome sequencing and annotation.</title>
        <authorList>
            <consortium name="The Broad Institute Genomics Platform"/>
            <consortium name="The Broad Institute Genome Sequencing Center for Infectious Disease"/>
            <person name="Wu L."/>
            <person name="Ma J."/>
        </authorList>
    </citation>
    <scope>NUCLEOTIDE SEQUENCE [LARGE SCALE GENOMIC DNA]</scope>
    <source>
        <strain evidence="2 3">JCM 13004</strain>
    </source>
</reference>
<keyword evidence="1" id="KW-0732">Signal</keyword>
<keyword evidence="3" id="KW-1185">Reference proteome</keyword>
<gene>
    <name evidence="2" type="ORF">GCM10009665_38310</name>
</gene>
<comment type="caution">
    <text evidence="2">The sequence shown here is derived from an EMBL/GenBank/DDBJ whole genome shotgun (WGS) entry which is preliminary data.</text>
</comment>
<dbReference type="RefSeq" id="WP_344442949.1">
    <property type="nucleotide sequence ID" value="NZ_BAAALF010000065.1"/>
</dbReference>
<feature type="chain" id="PRO_5045704562" description="Peptidase inhibitor family I36" evidence="1">
    <location>
        <begin position="31"/>
        <end position="167"/>
    </location>
</feature>
<dbReference type="Proteomes" id="UP001500037">
    <property type="component" value="Unassembled WGS sequence"/>
</dbReference>
<organism evidence="2 3">
    <name type="scientific">Kitasatospora nipponensis</name>
    <dbReference type="NCBI Taxonomy" id="258049"/>
    <lineage>
        <taxon>Bacteria</taxon>
        <taxon>Bacillati</taxon>
        <taxon>Actinomycetota</taxon>
        <taxon>Actinomycetes</taxon>
        <taxon>Kitasatosporales</taxon>
        <taxon>Streptomycetaceae</taxon>
        <taxon>Kitasatospora</taxon>
    </lineage>
</organism>
<name>A0ABN1WE81_9ACTN</name>
<evidence type="ECO:0000313" key="3">
    <source>
        <dbReference type="Proteomes" id="UP001500037"/>
    </source>
</evidence>
<dbReference type="EMBL" id="BAAALF010000065">
    <property type="protein sequence ID" value="GAA1243811.1"/>
    <property type="molecule type" value="Genomic_DNA"/>
</dbReference>
<evidence type="ECO:0000256" key="1">
    <source>
        <dbReference type="SAM" id="SignalP"/>
    </source>
</evidence>
<sequence length="167" mass="17834">MKFKIRSAVVAAAVSATSLVGLAAAPSAQACGLQTVGHVMEVVTTAGYDLGTFYQGYDNCQHSAYAEFHFKDLWVSSVATNSRVWIVSAARTDPGMTTYNPNGAQWWDAGKEGIYSTGNEDFEAGFYLSWNGYICQGYSDWYYGTGTQIGYGVGGPNCQKVGTGATP</sequence>
<feature type="signal peptide" evidence="1">
    <location>
        <begin position="1"/>
        <end position="30"/>
    </location>
</feature>
<proteinExistence type="predicted"/>